<evidence type="ECO:0000313" key="12">
    <source>
        <dbReference type="Proteomes" id="UP000008815"/>
    </source>
</evidence>
<dbReference type="KEGG" id="bmu:Bmul_2720"/>
<keyword evidence="12" id="KW-1185">Reference proteome</keyword>
<keyword evidence="6 10" id="KW-0418">Kinase</keyword>
<evidence type="ECO:0000256" key="10">
    <source>
        <dbReference type="RuleBase" id="RU363066"/>
    </source>
</evidence>
<dbReference type="HOGENOM" id="CLU_077168_4_0_4"/>
<keyword evidence="7 10" id="KW-0067">ATP-binding</keyword>
<dbReference type="GO" id="GO:0005737">
    <property type="term" value="C:cytoplasm"/>
    <property type="evidence" value="ECO:0007669"/>
    <property type="project" value="TreeGrafter"/>
</dbReference>
<dbReference type="AlphaFoldDB" id="A0A0H3KC77"/>
<dbReference type="STRING" id="395019.BMULJ_00517"/>
<keyword evidence="5 10" id="KW-0547">Nucleotide-binding</keyword>
<dbReference type="PANTHER" id="PTHR43442">
    <property type="entry name" value="GLUCONOKINASE-RELATED"/>
    <property type="match status" value="1"/>
</dbReference>
<protein>
    <recommendedName>
        <fullName evidence="3 10">Gluconokinase</fullName>
        <ecNumber evidence="3 10">2.7.1.12</ecNumber>
    </recommendedName>
</protein>
<dbReference type="EC" id="2.7.1.12" evidence="3 10"/>
<dbReference type="SUPFAM" id="SSF52540">
    <property type="entry name" value="P-loop containing nucleoside triphosphate hydrolases"/>
    <property type="match status" value="1"/>
</dbReference>
<evidence type="ECO:0000256" key="2">
    <source>
        <dbReference type="ARBA" id="ARBA00008420"/>
    </source>
</evidence>
<evidence type="ECO:0000313" key="11">
    <source>
        <dbReference type="EMBL" id="BAG42481.1"/>
    </source>
</evidence>
<dbReference type="PANTHER" id="PTHR43442:SF3">
    <property type="entry name" value="GLUCONOKINASE-RELATED"/>
    <property type="match status" value="1"/>
</dbReference>
<name>A0A0H3KC77_BURM1</name>
<evidence type="ECO:0000256" key="3">
    <source>
        <dbReference type="ARBA" id="ARBA00012054"/>
    </source>
</evidence>
<proteinExistence type="inferred from homology"/>
<dbReference type="GO" id="GO:0005524">
    <property type="term" value="F:ATP binding"/>
    <property type="evidence" value="ECO:0007669"/>
    <property type="project" value="UniProtKB-KW"/>
</dbReference>
<dbReference type="InterPro" id="IPR027417">
    <property type="entry name" value="P-loop_NTPase"/>
</dbReference>
<keyword evidence="8" id="KW-0311">Gluconate utilization</keyword>
<evidence type="ECO:0000256" key="1">
    <source>
        <dbReference type="ARBA" id="ARBA00004761"/>
    </source>
</evidence>
<evidence type="ECO:0000256" key="4">
    <source>
        <dbReference type="ARBA" id="ARBA00022679"/>
    </source>
</evidence>
<evidence type="ECO:0000256" key="7">
    <source>
        <dbReference type="ARBA" id="ARBA00022840"/>
    </source>
</evidence>
<dbReference type="CDD" id="cd02021">
    <property type="entry name" value="GntK"/>
    <property type="match status" value="1"/>
</dbReference>
<comment type="pathway">
    <text evidence="1">Carbohydrate acid metabolism.</text>
</comment>
<keyword evidence="4 10" id="KW-0808">Transferase</keyword>
<evidence type="ECO:0000256" key="9">
    <source>
        <dbReference type="ARBA" id="ARBA00048090"/>
    </source>
</evidence>
<dbReference type="EMBL" id="AP009385">
    <property type="protein sequence ID" value="BAG42481.1"/>
    <property type="molecule type" value="Genomic_DNA"/>
</dbReference>
<evidence type="ECO:0000256" key="5">
    <source>
        <dbReference type="ARBA" id="ARBA00022741"/>
    </source>
</evidence>
<dbReference type="FunFam" id="3.40.50.300:FF:000522">
    <property type="entry name" value="Gluconokinase"/>
    <property type="match status" value="1"/>
</dbReference>
<dbReference type="GO" id="GO:0046316">
    <property type="term" value="F:gluconokinase activity"/>
    <property type="evidence" value="ECO:0007669"/>
    <property type="project" value="UniProtKB-EC"/>
</dbReference>
<dbReference type="Proteomes" id="UP000008815">
    <property type="component" value="Chromosome 1"/>
</dbReference>
<dbReference type="KEGG" id="bmj:BMULJ_00517"/>
<comment type="catalytic activity">
    <reaction evidence="9 10">
        <text>D-gluconate + ATP = 6-phospho-D-gluconate + ADP + H(+)</text>
        <dbReference type="Rhea" id="RHEA:19433"/>
        <dbReference type="ChEBI" id="CHEBI:15378"/>
        <dbReference type="ChEBI" id="CHEBI:18391"/>
        <dbReference type="ChEBI" id="CHEBI:30616"/>
        <dbReference type="ChEBI" id="CHEBI:58759"/>
        <dbReference type="ChEBI" id="CHEBI:456216"/>
        <dbReference type="EC" id="2.7.1.12"/>
    </reaction>
</comment>
<accession>A0A0H3KC77</accession>
<dbReference type="GO" id="GO:0019521">
    <property type="term" value="P:D-gluconate metabolic process"/>
    <property type="evidence" value="ECO:0007669"/>
    <property type="project" value="UniProtKB-KW"/>
</dbReference>
<dbReference type="eggNOG" id="COG3265">
    <property type="taxonomic scope" value="Bacteria"/>
</dbReference>
<sequence length="167" mass="18754">MILIAMGVSGAGKSRIGEMLAQRLSCSYTDGDAFHSAANKEKMHHGIPLTDDDRWPWLRAIRAAIEEKQRAGETAVFTCSSLKRSYRDVLRGHDTDVRFVYLKGSFEVLRERLKTRTGHFFDPSLLQSQLDTLEEPGPDEAIEVSIELTPEQIVDQVIAKMGIAQQH</sequence>
<comment type="similarity">
    <text evidence="2 10">Belongs to the gluconokinase GntK/GntV family.</text>
</comment>
<gene>
    <name evidence="11" type="primary">gntK</name>
    <name evidence="11" type="ordered locus">BMULJ_00517</name>
</gene>
<evidence type="ECO:0000256" key="6">
    <source>
        <dbReference type="ARBA" id="ARBA00022777"/>
    </source>
</evidence>
<dbReference type="RefSeq" id="WP_006413393.1">
    <property type="nucleotide sequence ID" value="NC_010084.1"/>
</dbReference>
<dbReference type="Pfam" id="PF13671">
    <property type="entry name" value="AAA_33"/>
    <property type="match status" value="1"/>
</dbReference>
<dbReference type="InterPro" id="IPR006001">
    <property type="entry name" value="Therm_gnt_kin"/>
</dbReference>
<organism evidence="11 12">
    <name type="scientific">Burkholderia multivorans (strain ATCC 17616 / 249)</name>
    <dbReference type="NCBI Taxonomy" id="395019"/>
    <lineage>
        <taxon>Bacteria</taxon>
        <taxon>Pseudomonadati</taxon>
        <taxon>Pseudomonadota</taxon>
        <taxon>Betaproteobacteria</taxon>
        <taxon>Burkholderiales</taxon>
        <taxon>Burkholderiaceae</taxon>
        <taxon>Burkholderia</taxon>
        <taxon>Burkholderia cepacia complex</taxon>
    </lineage>
</organism>
<evidence type="ECO:0000256" key="8">
    <source>
        <dbReference type="ARBA" id="ARBA00023064"/>
    </source>
</evidence>
<dbReference type="Gene3D" id="3.40.50.300">
    <property type="entry name" value="P-loop containing nucleotide triphosphate hydrolases"/>
    <property type="match status" value="1"/>
</dbReference>
<reference evidence="11 12" key="1">
    <citation type="submission" date="2007-04" db="EMBL/GenBank/DDBJ databases">
        <title>Complete genome sequence of Burkholderia multivorans ATCC 17616.</title>
        <authorList>
            <person name="Ohtsubo Y."/>
            <person name="Yamashita A."/>
            <person name="Kurokawa K."/>
            <person name="Takami H."/>
            <person name="Yuhara S."/>
            <person name="Nishiyama E."/>
            <person name="Endo R."/>
            <person name="Miyazaki R."/>
            <person name="Ono A."/>
            <person name="Yano K."/>
            <person name="Ito M."/>
            <person name="Sota M."/>
            <person name="Yuji N."/>
            <person name="Hattori M."/>
            <person name="Tsuda M."/>
        </authorList>
    </citation>
    <scope>NUCLEOTIDE SEQUENCE [LARGE SCALE GENOMIC DNA]</scope>
    <source>
        <strain evidence="12">ATCC 17616 / 249</strain>
    </source>
</reference>
<dbReference type="NCBIfam" id="TIGR01313">
    <property type="entry name" value="therm_gnt_kin"/>
    <property type="match status" value="1"/>
</dbReference>